<dbReference type="Gene3D" id="3.30.9.10">
    <property type="entry name" value="D-Amino Acid Oxidase, subunit A, domain 2"/>
    <property type="match status" value="1"/>
</dbReference>
<dbReference type="Proteomes" id="UP000243524">
    <property type="component" value="Unassembled WGS sequence"/>
</dbReference>
<dbReference type="Gene3D" id="3.50.50.60">
    <property type="entry name" value="FAD/NAD(P)-binding domain"/>
    <property type="match status" value="1"/>
</dbReference>
<dbReference type="PANTHER" id="PTHR13847">
    <property type="entry name" value="SARCOSINE DEHYDROGENASE-RELATED"/>
    <property type="match status" value="1"/>
</dbReference>
<comment type="similarity">
    <text evidence="2">Belongs to the DadA oxidoreductase family.</text>
</comment>
<evidence type="ECO:0000259" key="5">
    <source>
        <dbReference type="Pfam" id="PF01266"/>
    </source>
</evidence>
<evidence type="ECO:0000256" key="1">
    <source>
        <dbReference type="ARBA" id="ARBA00001974"/>
    </source>
</evidence>
<feature type="domain" description="FAD dependent oxidoreductase" evidence="5">
    <location>
        <begin position="4"/>
        <end position="351"/>
    </location>
</feature>
<keyword evidence="7" id="KW-1185">Reference proteome</keyword>
<dbReference type="Pfam" id="PF01266">
    <property type="entry name" value="DAO"/>
    <property type="match status" value="1"/>
</dbReference>
<dbReference type="InterPro" id="IPR006076">
    <property type="entry name" value="FAD-dep_OxRdtase"/>
</dbReference>
<dbReference type="OrthoDB" id="9805337at2"/>
<evidence type="ECO:0000256" key="3">
    <source>
        <dbReference type="ARBA" id="ARBA00022630"/>
    </source>
</evidence>
<evidence type="ECO:0000313" key="6">
    <source>
        <dbReference type="EMBL" id="PKR76877.1"/>
    </source>
</evidence>
<dbReference type="AlphaFoldDB" id="A0A2I0QRB6"/>
<comment type="caution">
    <text evidence="6">The sequence shown here is derived from an EMBL/GenBank/DDBJ whole genome shotgun (WGS) entry which is preliminary data.</text>
</comment>
<comment type="cofactor">
    <cofactor evidence="1">
        <name>FAD</name>
        <dbReference type="ChEBI" id="CHEBI:57692"/>
    </cofactor>
</comment>
<dbReference type="EMBL" id="PJNH01000004">
    <property type="protein sequence ID" value="PKR76877.1"/>
    <property type="molecule type" value="Genomic_DNA"/>
</dbReference>
<reference evidence="6 7" key="1">
    <citation type="submission" date="2017-06" db="EMBL/GenBank/DDBJ databases">
        <title>the draft geome sequence of Illustriluteabacillus marina B3227.</title>
        <authorList>
            <person name="He R.-H."/>
            <person name="Du Z.-J."/>
        </authorList>
    </citation>
    <scope>NUCLEOTIDE SEQUENCE [LARGE SCALE GENOMIC DNA]</scope>
    <source>
        <strain evidence="6 7">B3227</strain>
    </source>
</reference>
<dbReference type="GO" id="GO:0016491">
    <property type="term" value="F:oxidoreductase activity"/>
    <property type="evidence" value="ECO:0007669"/>
    <property type="project" value="UniProtKB-KW"/>
</dbReference>
<evidence type="ECO:0000256" key="4">
    <source>
        <dbReference type="ARBA" id="ARBA00023002"/>
    </source>
</evidence>
<sequence>MMKYIVIGGGILGASTTYHLAKLGADVTLIDRKDLGQATDAAAGIVCPWLSQRRNKAWYQLVKNGARYYPELVRELEDNGQTETGYKKVGALSLHTDQEKLEKMVERAKKRRDDAPEIGDIELLSNEEAREKFPPLDEKYGAVYVSGGARVDGRAIRDAMIRAAEESGARVVQGSAEILVERNKVTGAKVENEVFETDSVIDTSGAWAKQLLDPLGIQFDVSLQRAQIVHLEMPNQEVNDWPVVMPPNNGYLLSLSNNRIVAGATRTDEAGFDYRVTASGINEALNRALDVAPGLNESTFVETRIGFRPYTPGFLPVIGPVPHFDGLFVANGLGASGLTSGPYLGSVMADLVTGREVKLDISAYDVSLALKR</sequence>
<dbReference type="InterPro" id="IPR036188">
    <property type="entry name" value="FAD/NAD-bd_sf"/>
</dbReference>
<dbReference type="SUPFAM" id="SSF51905">
    <property type="entry name" value="FAD/NAD(P)-binding domain"/>
    <property type="match status" value="1"/>
</dbReference>
<name>A0A2I0QRB6_9BACI</name>
<dbReference type="PANTHER" id="PTHR13847:SF286">
    <property type="entry name" value="D-AMINO ACID DEHYDROGENASE"/>
    <property type="match status" value="1"/>
</dbReference>
<dbReference type="GO" id="GO:0005737">
    <property type="term" value="C:cytoplasm"/>
    <property type="evidence" value="ECO:0007669"/>
    <property type="project" value="TreeGrafter"/>
</dbReference>
<organism evidence="6 7">
    <name type="scientific">Halalkalibacillus sediminis</name>
    <dbReference type="NCBI Taxonomy" id="2018042"/>
    <lineage>
        <taxon>Bacteria</taxon>
        <taxon>Bacillati</taxon>
        <taxon>Bacillota</taxon>
        <taxon>Bacilli</taxon>
        <taxon>Bacillales</taxon>
        <taxon>Bacillaceae</taxon>
        <taxon>Halalkalibacillus</taxon>
    </lineage>
</organism>
<keyword evidence="4" id="KW-0560">Oxidoreductase</keyword>
<protein>
    <submittedName>
        <fullName evidence="6">FAD-dependent oxidoreductase</fullName>
    </submittedName>
</protein>
<keyword evidence="3" id="KW-0285">Flavoprotein</keyword>
<gene>
    <name evidence="6" type="ORF">CEY16_13780</name>
</gene>
<accession>A0A2I0QRB6</accession>
<dbReference type="SUPFAM" id="SSF54373">
    <property type="entry name" value="FAD-linked reductases, C-terminal domain"/>
    <property type="match status" value="1"/>
</dbReference>
<dbReference type="RefSeq" id="WP_101332627.1">
    <property type="nucleotide sequence ID" value="NZ_PJNH01000004.1"/>
</dbReference>
<evidence type="ECO:0000256" key="2">
    <source>
        <dbReference type="ARBA" id="ARBA00009410"/>
    </source>
</evidence>
<proteinExistence type="inferred from homology"/>
<evidence type="ECO:0000313" key="7">
    <source>
        <dbReference type="Proteomes" id="UP000243524"/>
    </source>
</evidence>